<dbReference type="InterPro" id="IPR024079">
    <property type="entry name" value="MetalloPept_cat_dom_sf"/>
</dbReference>
<dbReference type="PRINTS" id="PR00786">
    <property type="entry name" value="NEPRILYSIN"/>
</dbReference>
<evidence type="ECO:0000256" key="2">
    <source>
        <dbReference type="ARBA" id="ARBA00022670"/>
    </source>
</evidence>
<evidence type="ECO:0000256" key="7">
    <source>
        <dbReference type="SAM" id="SignalP"/>
    </source>
</evidence>
<dbReference type="Pfam" id="PF01431">
    <property type="entry name" value="Peptidase_M13"/>
    <property type="match status" value="1"/>
</dbReference>
<evidence type="ECO:0000256" key="3">
    <source>
        <dbReference type="ARBA" id="ARBA00022723"/>
    </source>
</evidence>
<dbReference type="CDD" id="cd08662">
    <property type="entry name" value="M13"/>
    <property type="match status" value="1"/>
</dbReference>
<dbReference type="GO" id="GO:0005886">
    <property type="term" value="C:plasma membrane"/>
    <property type="evidence" value="ECO:0007669"/>
    <property type="project" value="TreeGrafter"/>
</dbReference>
<evidence type="ECO:0000259" key="9">
    <source>
        <dbReference type="Pfam" id="PF05649"/>
    </source>
</evidence>
<dbReference type="Ensembl" id="ENSMAMT00000054440.1">
    <property type="protein sequence ID" value="ENSMAMP00000057288.1"/>
    <property type="gene ID" value="ENSMAMG00000015324.2"/>
</dbReference>
<evidence type="ECO:0000313" key="10">
    <source>
        <dbReference type="Ensembl" id="ENSMAMP00000057288.1"/>
    </source>
</evidence>
<dbReference type="Gene3D" id="3.40.390.10">
    <property type="entry name" value="Collagenase (Catalytic Domain)"/>
    <property type="match status" value="2"/>
</dbReference>
<feature type="signal peptide" evidence="7">
    <location>
        <begin position="1"/>
        <end position="22"/>
    </location>
</feature>
<proteinExistence type="predicted"/>
<evidence type="ECO:0000259" key="8">
    <source>
        <dbReference type="Pfam" id="PF01431"/>
    </source>
</evidence>
<keyword evidence="6" id="KW-0482">Metalloprotease</keyword>
<feature type="domain" description="Peptidase M13 N-terminal" evidence="9">
    <location>
        <begin position="41"/>
        <end position="276"/>
    </location>
</feature>
<evidence type="ECO:0000313" key="11">
    <source>
        <dbReference type="Proteomes" id="UP000261640"/>
    </source>
</evidence>
<reference evidence="10" key="2">
    <citation type="submission" date="2025-09" db="UniProtKB">
        <authorList>
            <consortium name="Ensembl"/>
        </authorList>
    </citation>
    <scope>IDENTIFICATION</scope>
</reference>
<evidence type="ECO:0000256" key="5">
    <source>
        <dbReference type="ARBA" id="ARBA00022833"/>
    </source>
</evidence>
<keyword evidence="11" id="KW-1185">Reference proteome</keyword>
<name>A0A7N8Y2Z3_9TELE</name>
<comment type="cofactor">
    <cofactor evidence="1">
        <name>Zn(2+)</name>
        <dbReference type="ChEBI" id="CHEBI:29105"/>
    </cofactor>
</comment>
<dbReference type="Proteomes" id="UP000261640">
    <property type="component" value="Unplaced"/>
</dbReference>
<protein>
    <submittedName>
        <fullName evidence="10">Membrane metallo-endopeptidase-like 1</fullName>
    </submittedName>
</protein>
<dbReference type="GO" id="GO:0016485">
    <property type="term" value="P:protein processing"/>
    <property type="evidence" value="ECO:0007669"/>
    <property type="project" value="TreeGrafter"/>
</dbReference>
<dbReference type="PANTHER" id="PTHR11733:SF141">
    <property type="entry name" value="MEMBRANE METALLO-ENDOPEPTIDASE-LIKE 1"/>
    <property type="match status" value="1"/>
</dbReference>
<keyword evidence="3" id="KW-0479">Metal-binding</keyword>
<keyword evidence="2" id="KW-0645">Protease</keyword>
<evidence type="ECO:0000256" key="6">
    <source>
        <dbReference type="ARBA" id="ARBA00023049"/>
    </source>
</evidence>
<dbReference type="GO" id="GO:0046872">
    <property type="term" value="F:metal ion binding"/>
    <property type="evidence" value="ECO:0007669"/>
    <property type="project" value="UniProtKB-KW"/>
</dbReference>
<feature type="chain" id="PRO_5031537226" evidence="7">
    <location>
        <begin position="23"/>
        <end position="648"/>
    </location>
</feature>
<dbReference type="InterPro" id="IPR042089">
    <property type="entry name" value="Peptidase_M13_dom_2"/>
</dbReference>
<dbReference type="InterPro" id="IPR018497">
    <property type="entry name" value="Peptidase_M13_C"/>
</dbReference>
<feature type="domain" description="Peptidase M13 N-terminal" evidence="9">
    <location>
        <begin position="284"/>
        <end position="397"/>
    </location>
</feature>
<keyword evidence="4" id="KW-0378">Hydrolase</keyword>
<organism evidence="10 11">
    <name type="scientific">Mastacembelus armatus</name>
    <name type="common">zig-zag eel</name>
    <dbReference type="NCBI Taxonomy" id="205130"/>
    <lineage>
        <taxon>Eukaryota</taxon>
        <taxon>Metazoa</taxon>
        <taxon>Chordata</taxon>
        <taxon>Craniata</taxon>
        <taxon>Vertebrata</taxon>
        <taxon>Euteleostomi</taxon>
        <taxon>Actinopterygii</taxon>
        <taxon>Neopterygii</taxon>
        <taxon>Teleostei</taxon>
        <taxon>Neoteleostei</taxon>
        <taxon>Acanthomorphata</taxon>
        <taxon>Anabantaria</taxon>
        <taxon>Synbranchiformes</taxon>
        <taxon>Mastacembelidae</taxon>
        <taxon>Mastacembelus</taxon>
    </lineage>
</organism>
<dbReference type="GO" id="GO:0004222">
    <property type="term" value="F:metalloendopeptidase activity"/>
    <property type="evidence" value="ECO:0007669"/>
    <property type="project" value="InterPro"/>
</dbReference>
<dbReference type="InterPro" id="IPR000718">
    <property type="entry name" value="Peptidase_M13"/>
</dbReference>
<keyword evidence="5" id="KW-0862">Zinc</keyword>
<evidence type="ECO:0000256" key="1">
    <source>
        <dbReference type="ARBA" id="ARBA00001947"/>
    </source>
</evidence>
<dbReference type="SUPFAM" id="SSF55486">
    <property type="entry name" value="Metalloproteases ('zincins'), catalytic domain"/>
    <property type="match status" value="1"/>
</dbReference>
<evidence type="ECO:0000256" key="4">
    <source>
        <dbReference type="ARBA" id="ARBA00022801"/>
    </source>
</evidence>
<reference evidence="10" key="1">
    <citation type="submission" date="2025-08" db="UniProtKB">
        <authorList>
            <consortium name="Ensembl"/>
        </authorList>
    </citation>
    <scope>IDENTIFICATION</scope>
</reference>
<sequence>MLTLTFPGHLLLSSLNNVCTTADCVTAAARLLQNMDTSVKPCDNFYQYACGGWLERHVIPETSSRHSVFDILRDKLEIVLKGVLETENEQDRDAIKKAKTLYSSCMNESLIEQRDSLPLLKLIDSIGDWPVASDDWNITTAWSLEDTLATLTSRFHKKILLDMYVWTDDRDSRQHIIYIDQPGLGMPSRDYYFNDGNYKKAYLHFMVSIAKITREDRNLTQDDDHVWEEMMQVLELETDIANATSPAEERQDVTVLYNKMTLGELQSTFSFNYNNLTNTVYICRTMQNYLTWQLIIDRVNSLSRRFKDARARYRKTLYGTTVEDAWWRECIRYVQSSMENAVGALYVRETFAGESKQMVSICKAYVETLEELSWMDAPSKEKAREKAMAIKEHIGYPDHILQESNQKLDQEYAHVSKNKSLFVGHTVNTPKMWIIGAAVVNAFYSPNRNQIVFPAGILQPPFFSKHQHQALNFGGIGMVIGHEITHGFDDNGRNFDKDGNMLNWWSNYSAEHFKEQSQCMVQQYGNFNWKLAGGQNVSGISTLGENIADNGGVRQAYKAYLKWVEMEGEEPHLPGLDMDHKQLFFLNFAQVWCGAYRPEYASQSIKTDSHSPLEYRVLGSLQNFEAFSEAFRCQKGSAMNPEQKCRVW</sequence>
<accession>A0A7N8Y2Z3</accession>
<keyword evidence="7" id="KW-0732">Signal</keyword>
<feature type="domain" description="Peptidase M13 C-terminal" evidence="8">
    <location>
        <begin position="441"/>
        <end position="647"/>
    </location>
</feature>
<dbReference type="PANTHER" id="PTHR11733">
    <property type="entry name" value="ZINC METALLOPROTEASE FAMILY M13 NEPRILYSIN-RELATED"/>
    <property type="match status" value="1"/>
</dbReference>
<dbReference type="PROSITE" id="PS51885">
    <property type="entry name" value="NEPRILYSIN"/>
    <property type="match status" value="1"/>
</dbReference>
<dbReference type="Gene3D" id="1.10.1380.10">
    <property type="entry name" value="Neutral endopeptidase , domain2"/>
    <property type="match status" value="2"/>
</dbReference>
<dbReference type="AlphaFoldDB" id="A0A7N8Y2Z3"/>
<dbReference type="Pfam" id="PF05649">
    <property type="entry name" value="Peptidase_M13_N"/>
    <property type="match status" value="2"/>
</dbReference>
<dbReference type="GeneTree" id="ENSGT00940000157799"/>
<dbReference type="InterPro" id="IPR008753">
    <property type="entry name" value="Peptidase_M13_N"/>
</dbReference>